<reference evidence="3" key="1">
    <citation type="submission" date="2016-10" db="EMBL/GenBank/DDBJ databases">
        <authorList>
            <person name="Varghese N."/>
            <person name="Submissions S."/>
        </authorList>
    </citation>
    <scope>NUCLEOTIDE SEQUENCE [LARGE SCALE GENOMIC DNA]</scope>
    <source>
        <strain evidence="3">DSM 8344</strain>
    </source>
</reference>
<dbReference type="AlphaFoldDB" id="A0A1G7W4J3"/>
<keyword evidence="1" id="KW-1133">Transmembrane helix</keyword>
<evidence type="ECO:0000313" key="2">
    <source>
        <dbReference type="EMBL" id="SDG66090.1"/>
    </source>
</evidence>
<evidence type="ECO:0000256" key="1">
    <source>
        <dbReference type="SAM" id="Phobius"/>
    </source>
</evidence>
<dbReference type="Proteomes" id="UP000198656">
    <property type="component" value="Unassembled WGS sequence"/>
</dbReference>
<dbReference type="InterPro" id="IPR021359">
    <property type="entry name" value="DUF2812"/>
</dbReference>
<evidence type="ECO:0008006" key="4">
    <source>
        <dbReference type="Google" id="ProtNLM"/>
    </source>
</evidence>
<keyword evidence="1" id="KW-0472">Membrane</keyword>
<keyword evidence="1" id="KW-0812">Transmembrane</keyword>
<dbReference type="Pfam" id="PF11193">
    <property type="entry name" value="DUF2812"/>
    <property type="match status" value="1"/>
</dbReference>
<dbReference type="STRING" id="1121419.SAMN05443529_1053"/>
<keyword evidence="3" id="KW-1185">Reference proteome</keyword>
<evidence type="ECO:0000313" key="3">
    <source>
        <dbReference type="Proteomes" id="UP000198656"/>
    </source>
</evidence>
<dbReference type="OrthoDB" id="8757095at2"/>
<gene>
    <name evidence="2" type="ORF">SAMN05443529_1053</name>
</gene>
<organism evidence="2 3">
    <name type="scientific">Desulfosporosinus hippei DSM 8344</name>
    <dbReference type="NCBI Taxonomy" id="1121419"/>
    <lineage>
        <taxon>Bacteria</taxon>
        <taxon>Bacillati</taxon>
        <taxon>Bacillota</taxon>
        <taxon>Clostridia</taxon>
        <taxon>Eubacteriales</taxon>
        <taxon>Desulfitobacteriaceae</taxon>
        <taxon>Desulfosporosinus</taxon>
    </lineage>
</organism>
<name>A0A1G7W4J3_9FIRM</name>
<proteinExistence type="predicted"/>
<accession>A0A1G7W4J3</accession>
<dbReference type="EMBL" id="FNCP01000005">
    <property type="protein sequence ID" value="SDG66090.1"/>
    <property type="molecule type" value="Genomic_DNA"/>
</dbReference>
<sequence>MKYRTFKFFVDFEKEEKWLNQMAAKGYNFIDFSLPGRYLFETGNPGEYIYRIELLKHLPNSPESKDYIEFLEDTGGELVSSHFRWAWFRRKSADGPFHLFTDYSSQIKHYQRIIWFIGIVGIINLVIGFYNLCYGLLLTGPDYGFFFNAYLAPISFLIAFFCLKVTTSYYLNLKKLQRESQIHE</sequence>
<protein>
    <recommendedName>
        <fullName evidence="4">DUF2812 domain-containing protein</fullName>
    </recommendedName>
</protein>
<feature type="transmembrane region" description="Helical" evidence="1">
    <location>
        <begin position="113"/>
        <end position="137"/>
    </location>
</feature>
<dbReference type="RefSeq" id="WP_092331072.1">
    <property type="nucleotide sequence ID" value="NZ_FNCP01000005.1"/>
</dbReference>
<feature type="transmembrane region" description="Helical" evidence="1">
    <location>
        <begin position="149"/>
        <end position="171"/>
    </location>
</feature>